<dbReference type="AlphaFoldDB" id="A0A4D6NMU2"/>
<evidence type="ECO:0000313" key="2">
    <source>
        <dbReference type="EMBL" id="QCE14241.1"/>
    </source>
</evidence>
<dbReference type="EMBL" id="CP039355">
    <property type="protein sequence ID" value="QCE14241.1"/>
    <property type="molecule type" value="Genomic_DNA"/>
</dbReference>
<gene>
    <name evidence="2" type="ORF">DEO72_LG11g1240</name>
</gene>
<sequence>MSVLVLSRLFDARGRGPEGPVPNPSADQHATTRSRRESSSSSPPTADGFGTGWGHGSPQSQSFSRGYGSILPTSLAYILPSTRGCSPWRPDAILSTTRRGRHSVLRIFKGRRGRTGHHATCGALPAAGPYLRLSRFQGGQAVKQKR</sequence>
<name>A0A4D6NMU2_VIGUN</name>
<dbReference type="Proteomes" id="UP000501690">
    <property type="component" value="Linkage Group LG11"/>
</dbReference>
<keyword evidence="3" id="KW-1185">Reference proteome</keyword>
<protein>
    <submittedName>
        <fullName evidence="2">Uncharacterized protein</fullName>
    </submittedName>
</protein>
<dbReference type="InterPro" id="IPR052997">
    <property type="entry name" value="RRT15-like"/>
</dbReference>
<evidence type="ECO:0000313" key="3">
    <source>
        <dbReference type="Proteomes" id="UP000501690"/>
    </source>
</evidence>
<feature type="region of interest" description="Disordered" evidence="1">
    <location>
        <begin position="11"/>
        <end position="65"/>
    </location>
</feature>
<organism evidence="2 3">
    <name type="scientific">Vigna unguiculata</name>
    <name type="common">Cowpea</name>
    <dbReference type="NCBI Taxonomy" id="3917"/>
    <lineage>
        <taxon>Eukaryota</taxon>
        <taxon>Viridiplantae</taxon>
        <taxon>Streptophyta</taxon>
        <taxon>Embryophyta</taxon>
        <taxon>Tracheophyta</taxon>
        <taxon>Spermatophyta</taxon>
        <taxon>Magnoliopsida</taxon>
        <taxon>eudicotyledons</taxon>
        <taxon>Gunneridae</taxon>
        <taxon>Pentapetalae</taxon>
        <taxon>rosids</taxon>
        <taxon>fabids</taxon>
        <taxon>Fabales</taxon>
        <taxon>Fabaceae</taxon>
        <taxon>Papilionoideae</taxon>
        <taxon>50 kb inversion clade</taxon>
        <taxon>NPAAA clade</taxon>
        <taxon>indigoferoid/millettioid clade</taxon>
        <taxon>Phaseoleae</taxon>
        <taxon>Vigna</taxon>
    </lineage>
</organism>
<dbReference type="PANTHER" id="PTHR33047">
    <property type="entry name" value="PROTEIN TAR1"/>
    <property type="match status" value="1"/>
</dbReference>
<reference evidence="2 3" key="1">
    <citation type="submission" date="2019-04" db="EMBL/GenBank/DDBJ databases">
        <title>An improved genome assembly and genetic linkage map for asparagus bean, Vigna unguiculata ssp. sesquipedialis.</title>
        <authorList>
            <person name="Xia Q."/>
            <person name="Zhang R."/>
            <person name="Dong Y."/>
        </authorList>
    </citation>
    <scope>NUCLEOTIDE SEQUENCE [LARGE SCALE GENOMIC DNA]</scope>
    <source>
        <tissue evidence="2">Leaf</tissue>
    </source>
</reference>
<proteinExistence type="predicted"/>
<dbReference type="PANTHER" id="PTHR33047:SF42">
    <property type="entry name" value="PROTEIN TAR1"/>
    <property type="match status" value="1"/>
</dbReference>
<evidence type="ECO:0000256" key="1">
    <source>
        <dbReference type="SAM" id="MobiDB-lite"/>
    </source>
</evidence>
<accession>A0A4D6NMU2</accession>